<proteinExistence type="inferred from homology"/>
<dbReference type="InterPro" id="IPR012338">
    <property type="entry name" value="Beta-lactam/transpept-like"/>
</dbReference>
<evidence type="ECO:0000256" key="2">
    <source>
        <dbReference type="SAM" id="SignalP"/>
    </source>
</evidence>
<dbReference type="OrthoDB" id="5946976at2759"/>
<dbReference type="PANTHER" id="PTHR46825:SF9">
    <property type="entry name" value="BETA-LACTAMASE-RELATED DOMAIN-CONTAINING PROTEIN"/>
    <property type="match status" value="1"/>
</dbReference>
<protein>
    <submittedName>
        <fullName evidence="4">Beta-lactamase/transpeptidase-like protein</fullName>
    </submittedName>
</protein>
<dbReference type="Proteomes" id="UP001149079">
    <property type="component" value="Unassembled WGS sequence"/>
</dbReference>
<reference evidence="4" key="2">
    <citation type="journal article" date="2023" name="IMA Fungus">
        <title>Comparative genomic study of the Penicillium genus elucidates a diverse pangenome and 15 lateral gene transfer events.</title>
        <authorList>
            <person name="Petersen C."/>
            <person name="Sorensen T."/>
            <person name="Nielsen M.R."/>
            <person name="Sondergaard T.E."/>
            <person name="Sorensen J.L."/>
            <person name="Fitzpatrick D.A."/>
            <person name="Frisvad J.C."/>
            <person name="Nielsen K.L."/>
        </authorList>
    </citation>
    <scope>NUCLEOTIDE SEQUENCE</scope>
    <source>
        <strain evidence="4">IBT 22155</strain>
    </source>
</reference>
<organism evidence="4 5">
    <name type="scientific">Penicillium bovifimosum</name>
    <dbReference type="NCBI Taxonomy" id="126998"/>
    <lineage>
        <taxon>Eukaryota</taxon>
        <taxon>Fungi</taxon>
        <taxon>Dikarya</taxon>
        <taxon>Ascomycota</taxon>
        <taxon>Pezizomycotina</taxon>
        <taxon>Eurotiomycetes</taxon>
        <taxon>Eurotiomycetidae</taxon>
        <taxon>Eurotiales</taxon>
        <taxon>Aspergillaceae</taxon>
        <taxon>Penicillium</taxon>
    </lineage>
</organism>
<dbReference type="AlphaFoldDB" id="A0A9W9H0G2"/>
<dbReference type="PANTHER" id="PTHR46825">
    <property type="entry name" value="D-ALANYL-D-ALANINE-CARBOXYPEPTIDASE/ENDOPEPTIDASE AMPH"/>
    <property type="match status" value="1"/>
</dbReference>
<feature type="chain" id="PRO_5040985241" evidence="2">
    <location>
        <begin position="20"/>
        <end position="539"/>
    </location>
</feature>
<dbReference type="Gene3D" id="3.40.710.10">
    <property type="entry name" value="DD-peptidase/beta-lactamase superfamily"/>
    <property type="match status" value="1"/>
</dbReference>
<dbReference type="EMBL" id="JAPQKL010000004">
    <property type="protein sequence ID" value="KAJ5135342.1"/>
    <property type="molecule type" value="Genomic_DNA"/>
</dbReference>
<evidence type="ECO:0000256" key="1">
    <source>
        <dbReference type="ARBA" id="ARBA00038215"/>
    </source>
</evidence>
<dbReference type="SUPFAM" id="SSF56601">
    <property type="entry name" value="beta-lactamase/transpeptidase-like"/>
    <property type="match status" value="1"/>
</dbReference>
<dbReference type="InterPro" id="IPR001466">
    <property type="entry name" value="Beta-lactam-related"/>
</dbReference>
<evidence type="ECO:0000313" key="4">
    <source>
        <dbReference type="EMBL" id="KAJ5135342.1"/>
    </source>
</evidence>
<evidence type="ECO:0000259" key="3">
    <source>
        <dbReference type="Pfam" id="PF00144"/>
    </source>
</evidence>
<sequence>MLFPSSLVLFEVLVSSTLAAIQLPLLAHEDQSQKTPLNEVFDQKVKWAREHFDIPGLAVAVVRDDVFCKGYGVSDIHMSKPVTEHTLFFTGSTTKAFTSAAISLLVEDDGNHPEIRWDTPVHTILPADFVLNDPWSTAHTTIADILSHRSGLPRHDWVWLANITLQEVVQSMRHLPLTAEPRTKWQYCNLMYSAAAHLIEIVTNQSLHTFLTKNIWQPLNMSETYLSFSEAQDTHRDISQGYYVDSNGKIASTNQVFSDTIRGAGNVLSSVADYAKWVSAILNRKPPLSKTSYATLLGGHSIISPNPIEPFGSPLLYGLGWMSQTYKGELLVFHEGAQFGYGACVILLPRRKLGLVVLGNNMIGINAAANLLAFHLIDEELGIPKNDRFDWVTSGDKIINDTNLPDNIISELYPMTPNPPLPNPLNISAYEGTYTHTAYPDLRVSSSCSERETAIQGLQRKLPDLCVSIVKYNLYSQYLINDLFHVSGMFWVQIATRWGVTNATRVEFRVDSKGMVSWLGIEIEPLMAVHGEKIWWKHS</sequence>
<comment type="similarity">
    <text evidence="1">Belongs to the peptidase S12 family.</text>
</comment>
<dbReference type="RefSeq" id="XP_056522314.1">
    <property type="nucleotide sequence ID" value="XM_056665364.1"/>
</dbReference>
<feature type="signal peptide" evidence="2">
    <location>
        <begin position="1"/>
        <end position="19"/>
    </location>
</feature>
<evidence type="ECO:0000313" key="5">
    <source>
        <dbReference type="Proteomes" id="UP001149079"/>
    </source>
</evidence>
<accession>A0A9W9H0G2</accession>
<comment type="caution">
    <text evidence="4">The sequence shown here is derived from an EMBL/GenBank/DDBJ whole genome shotgun (WGS) entry which is preliminary data.</text>
</comment>
<dbReference type="Pfam" id="PF00144">
    <property type="entry name" value="Beta-lactamase"/>
    <property type="match status" value="1"/>
</dbReference>
<feature type="domain" description="Beta-lactamase-related" evidence="3">
    <location>
        <begin position="49"/>
        <end position="363"/>
    </location>
</feature>
<dbReference type="InterPro" id="IPR050491">
    <property type="entry name" value="AmpC-like"/>
</dbReference>
<keyword evidence="5" id="KW-1185">Reference proteome</keyword>
<dbReference type="GeneID" id="81404534"/>
<reference evidence="4" key="1">
    <citation type="submission" date="2022-11" db="EMBL/GenBank/DDBJ databases">
        <authorList>
            <person name="Petersen C."/>
        </authorList>
    </citation>
    <scope>NUCLEOTIDE SEQUENCE</scope>
    <source>
        <strain evidence="4">IBT 22155</strain>
    </source>
</reference>
<name>A0A9W9H0G2_9EURO</name>
<keyword evidence="2" id="KW-0732">Signal</keyword>
<gene>
    <name evidence="4" type="ORF">N7515_004620</name>
</gene>